<protein>
    <recommendedName>
        <fullName evidence="3">Ribosomal protein</fullName>
    </recommendedName>
</protein>
<evidence type="ECO:0000313" key="1">
    <source>
        <dbReference type="EMBL" id="PON89818.1"/>
    </source>
</evidence>
<accession>A0A2P5EWA4</accession>
<name>A0A2P5EWA4_TREOI</name>
<dbReference type="AlphaFoldDB" id="A0A2P5EWA4"/>
<dbReference type="EMBL" id="JXTC01000089">
    <property type="protein sequence ID" value="PON89818.1"/>
    <property type="molecule type" value="Genomic_DNA"/>
</dbReference>
<sequence>MMIILESWILKQGKKKGKNRETYRLHRKESGLNYWDCRRTNLKLKLLYLTPLKLYSRLVHTDILNLLPLMLHEDRAIATKLARKKATPLQSAKKLAIKLNKGIITRRGLDEASK</sequence>
<evidence type="ECO:0008006" key="3">
    <source>
        <dbReference type="Google" id="ProtNLM"/>
    </source>
</evidence>
<proteinExistence type="predicted"/>
<keyword evidence="2" id="KW-1185">Reference proteome</keyword>
<comment type="caution">
    <text evidence="1">The sequence shown here is derived from an EMBL/GenBank/DDBJ whole genome shotgun (WGS) entry which is preliminary data.</text>
</comment>
<organism evidence="1 2">
    <name type="scientific">Trema orientale</name>
    <name type="common">Charcoal tree</name>
    <name type="synonym">Celtis orientalis</name>
    <dbReference type="NCBI Taxonomy" id="63057"/>
    <lineage>
        <taxon>Eukaryota</taxon>
        <taxon>Viridiplantae</taxon>
        <taxon>Streptophyta</taxon>
        <taxon>Embryophyta</taxon>
        <taxon>Tracheophyta</taxon>
        <taxon>Spermatophyta</taxon>
        <taxon>Magnoliopsida</taxon>
        <taxon>eudicotyledons</taxon>
        <taxon>Gunneridae</taxon>
        <taxon>Pentapetalae</taxon>
        <taxon>rosids</taxon>
        <taxon>fabids</taxon>
        <taxon>Rosales</taxon>
        <taxon>Cannabaceae</taxon>
        <taxon>Trema</taxon>
    </lineage>
</organism>
<dbReference type="Proteomes" id="UP000237000">
    <property type="component" value="Unassembled WGS sequence"/>
</dbReference>
<reference evidence="2" key="1">
    <citation type="submission" date="2016-06" db="EMBL/GenBank/DDBJ databases">
        <title>Parallel loss of symbiosis genes in relatives of nitrogen-fixing non-legume Parasponia.</title>
        <authorList>
            <person name="Van Velzen R."/>
            <person name="Holmer R."/>
            <person name="Bu F."/>
            <person name="Rutten L."/>
            <person name="Van Zeijl A."/>
            <person name="Liu W."/>
            <person name="Santuari L."/>
            <person name="Cao Q."/>
            <person name="Sharma T."/>
            <person name="Shen D."/>
            <person name="Roswanjaya Y."/>
            <person name="Wardhani T."/>
            <person name="Kalhor M.S."/>
            <person name="Jansen J."/>
            <person name="Van den Hoogen J."/>
            <person name="Gungor B."/>
            <person name="Hartog M."/>
            <person name="Hontelez J."/>
            <person name="Verver J."/>
            <person name="Yang W.-C."/>
            <person name="Schijlen E."/>
            <person name="Repin R."/>
            <person name="Schilthuizen M."/>
            <person name="Schranz E."/>
            <person name="Heidstra R."/>
            <person name="Miyata K."/>
            <person name="Fedorova E."/>
            <person name="Kohlen W."/>
            <person name="Bisseling T."/>
            <person name="Smit S."/>
            <person name="Geurts R."/>
        </authorList>
    </citation>
    <scope>NUCLEOTIDE SEQUENCE [LARGE SCALE GENOMIC DNA]</scope>
    <source>
        <strain evidence="2">cv. RG33-2</strain>
    </source>
</reference>
<evidence type="ECO:0000313" key="2">
    <source>
        <dbReference type="Proteomes" id="UP000237000"/>
    </source>
</evidence>
<dbReference type="InParanoid" id="A0A2P5EWA4"/>
<gene>
    <name evidence="1" type="ORF">TorRG33x02_143410</name>
</gene>